<proteinExistence type="predicted"/>
<evidence type="ECO:0000313" key="5">
    <source>
        <dbReference type="EMBL" id="KAB7891432.1"/>
    </source>
</evidence>
<accession>A0A6L4WWK7</accession>
<evidence type="ECO:0000256" key="2">
    <source>
        <dbReference type="ARBA" id="ARBA00012865"/>
    </source>
</evidence>
<evidence type="ECO:0000256" key="4">
    <source>
        <dbReference type="ARBA" id="ARBA00023251"/>
    </source>
</evidence>
<dbReference type="Pfam" id="PF08238">
    <property type="entry name" value="Sel1"/>
    <property type="match status" value="5"/>
</dbReference>
<gene>
    <name evidence="5" type="ORF">GBG19_00925</name>
</gene>
<dbReference type="Proteomes" id="UP000472839">
    <property type="component" value="Unassembled WGS sequence"/>
</dbReference>
<dbReference type="SMART" id="SM00671">
    <property type="entry name" value="SEL1"/>
    <property type="match status" value="4"/>
</dbReference>
<keyword evidence="4" id="KW-0046">Antibiotic resistance</keyword>
<dbReference type="InterPro" id="IPR006597">
    <property type="entry name" value="Sel1-like"/>
</dbReference>
<dbReference type="Gene3D" id="1.25.40.10">
    <property type="entry name" value="Tetratricopeptide repeat domain"/>
    <property type="match status" value="1"/>
</dbReference>
<dbReference type="EC" id="3.5.2.6" evidence="2"/>
<dbReference type="InterPro" id="IPR050767">
    <property type="entry name" value="Sel1_AlgK"/>
</dbReference>
<protein>
    <recommendedName>
        <fullName evidence="2">beta-lactamase</fullName>
        <ecNumber evidence="2">3.5.2.6</ecNumber>
    </recommendedName>
</protein>
<evidence type="ECO:0000313" key="6">
    <source>
        <dbReference type="Proteomes" id="UP000472839"/>
    </source>
</evidence>
<dbReference type="SUPFAM" id="SSF81901">
    <property type="entry name" value="HCP-like"/>
    <property type="match status" value="1"/>
</dbReference>
<dbReference type="GO" id="GO:0046677">
    <property type="term" value="P:response to antibiotic"/>
    <property type="evidence" value="ECO:0007669"/>
    <property type="project" value="UniProtKB-KW"/>
</dbReference>
<sequence length="231" mass="26284">MKDVLKAIVVIGFGVFVFFAIKGSFGNGTQMVEHGIKFQNAGVELNNNNYEKALKLYKQIVIANEDNPENADRIASQYIIGIMYAKGLGTKQDYIKASKWLEMSAYQGHKESQKDLGQFYYEGKGVKQDYKEAFRLLKLSAEQGYSDAQSELGRFYYEGKGAEKDYKKAFKWFKLSAEQGNEVGQFNVGIIYEFGFGRRQNNKIAKEWYGKSCDGGYERGCQGYARLNKKI</sequence>
<dbReference type="InterPro" id="IPR011990">
    <property type="entry name" value="TPR-like_helical_dom_sf"/>
</dbReference>
<keyword evidence="3" id="KW-1015">Disulfide bond</keyword>
<comment type="catalytic activity">
    <reaction evidence="1">
        <text>a beta-lactam + H2O = a substituted beta-amino acid</text>
        <dbReference type="Rhea" id="RHEA:20401"/>
        <dbReference type="ChEBI" id="CHEBI:15377"/>
        <dbReference type="ChEBI" id="CHEBI:35627"/>
        <dbReference type="ChEBI" id="CHEBI:140347"/>
        <dbReference type="EC" id="3.5.2.6"/>
    </reaction>
</comment>
<dbReference type="GO" id="GO:0008800">
    <property type="term" value="F:beta-lactamase activity"/>
    <property type="evidence" value="ECO:0007669"/>
    <property type="project" value="UniProtKB-EC"/>
</dbReference>
<evidence type="ECO:0000256" key="1">
    <source>
        <dbReference type="ARBA" id="ARBA00001526"/>
    </source>
</evidence>
<comment type="caution">
    <text evidence="5">The sequence shown here is derived from an EMBL/GenBank/DDBJ whole genome shotgun (WGS) entry which is preliminary data.</text>
</comment>
<organism evidence="5 6">
    <name type="scientific">Poseidonibacter ostreae</name>
    <dbReference type="NCBI Taxonomy" id="2654171"/>
    <lineage>
        <taxon>Bacteria</taxon>
        <taxon>Pseudomonadati</taxon>
        <taxon>Campylobacterota</taxon>
        <taxon>Epsilonproteobacteria</taxon>
        <taxon>Campylobacterales</taxon>
        <taxon>Arcobacteraceae</taxon>
        <taxon>Poseidonibacter</taxon>
    </lineage>
</organism>
<evidence type="ECO:0000256" key="3">
    <source>
        <dbReference type="ARBA" id="ARBA00023157"/>
    </source>
</evidence>
<name>A0A6L4WWK7_9BACT</name>
<reference evidence="5 6" key="1">
    <citation type="submission" date="2019-10" db="EMBL/GenBank/DDBJ databases">
        <title>Poseidonibacter ostreae sp. nov., isolated from the gut of the Ostrea denselamellosa.</title>
        <authorList>
            <person name="Choi A."/>
        </authorList>
    </citation>
    <scope>NUCLEOTIDE SEQUENCE [LARGE SCALE GENOMIC DNA]</scope>
    <source>
        <strain evidence="5 6">SJOD-M-33</strain>
    </source>
</reference>
<dbReference type="PANTHER" id="PTHR11102">
    <property type="entry name" value="SEL-1-LIKE PROTEIN"/>
    <property type="match status" value="1"/>
</dbReference>
<dbReference type="RefSeq" id="WP_152279535.1">
    <property type="nucleotide sequence ID" value="NZ_WFKK01000001.1"/>
</dbReference>
<dbReference type="PANTHER" id="PTHR11102:SF160">
    <property type="entry name" value="ERAD-ASSOCIATED E3 UBIQUITIN-PROTEIN LIGASE COMPONENT HRD3"/>
    <property type="match status" value="1"/>
</dbReference>
<dbReference type="EMBL" id="WFKK01000001">
    <property type="protein sequence ID" value="KAB7891432.1"/>
    <property type="molecule type" value="Genomic_DNA"/>
</dbReference>
<dbReference type="AlphaFoldDB" id="A0A6L4WWK7"/>